<dbReference type="PANTHER" id="PTHR48108:SF26">
    <property type="entry name" value="CBS DOMAIN-CONTAINING PROTEIN DDB_G0289609"/>
    <property type="match status" value="1"/>
</dbReference>
<gene>
    <name evidence="4" type="ORF">FVE85_5184</name>
</gene>
<dbReference type="InterPro" id="IPR046342">
    <property type="entry name" value="CBS_dom_sf"/>
</dbReference>
<dbReference type="AlphaFoldDB" id="A0A5J4Z136"/>
<reference evidence="5" key="1">
    <citation type="journal article" date="2019" name="Nat. Commun.">
        <title>Expansion of phycobilisome linker gene families in mesophilic red algae.</title>
        <authorList>
            <person name="Lee J."/>
            <person name="Kim D."/>
            <person name="Bhattacharya D."/>
            <person name="Yoon H.S."/>
        </authorList>
    </citation>
    <scope>NUCLEOTIDE SEQUENCE [LARGE SCALE GENOMIC DNA]</scope>
    <source>
        <strain evidence="5">CCMP 1328</strain>
    </source>
</reference>
<dbReference type="PANTHER" id="PTHR48108">
    <property type="entry name" value="CBS DOMAIN-CONTAINING PROTEIN CBSX2, CHLOROPLASTIC"/>
    <property type="match status" value="1"/>
</dbReference>
<dbReference type="EMBL" id="VRMN01000001">
    <property type="protein sequence ID" value="KAA8497599.1"/>
    <property type="molecule type" value="Genomic_DNA"/>
</dbReference>
<keyword evidence="5" id="KW-1185">Reference proteome</keyword>
<proteinExistence type="predicted"/>
<dbReference type="InterPro" id="IPR000644">
    <property type="entry name" value="CBS_dom"/>
</dbReference>
<comment type="caution">
    <text evidence="4">The sequence shown here is derived from an EMBL/GenBank/DDBJ whole genome shotgun (WGS) entry which is preliminary data.</text>
</comment>
<dbReference type="PROSITE" id="PS51371">
    <property type="entry name" value="CBS"/>
    <property type="match status" value="1"/>
</dbReference>
<dbReference type="InterPro" id="IPR051462">
    <property type="entry name" value="CBS_domain-containing"/>
</dbReference>
<name>A0A5J4Z136_PORPP</name>
<sequence length="575" mass="62363">MGAFRDFGSVMDATVPNYCTLARSWVKRRASSWGCVRVFVCAFACVVRCASCGRLTHAHTQVHTGTHIDSLANAHTRCRADTHTHTQRNQARMAPVQTCVQLLRNYFARAAPSENGAELGCLPRCVIVSRALDESLASEGPTVRELIERLVVQGVSLALCLTWQGGELNKLRSVSFRQIVECSAVHGAEALERMPAADLAVPVPVLRGESDSVEFLAELLRFDANKQIQQQRQRHIVVSVSSLDGDDYVAADALVFAHKALELFSAVEEVISRESLRRQTGAANDSATKNPWSFRKAVPSGTALRKVRSEPLAQVVKNAVFAYAREDASVASAMQSMLEAASGAVIVVDHALQAVVGIATLSDIVLKCLGKNRDPRSTLAIDIATAPVVSLEADLPLDLAITRMLELQVRHMPITDSAQSEILGVLDLNDAVVHLLRNAESAFQALCSGQAVSIFKLSEKLGAESRDAFSPSVAAPETGFASPCSTVLKIEIRPSSLVNGHARTQFARIKVEASQMISIKWLRTQLDKRGIGLHADYEIQYIDEDDDCVCLSVDEDLELILSQSNGATVLKLFVG</sequence>
<evidence type="ECO:0000259" key="3">
    <source>
        <dbReference type="PROSITE" id="PS51371"/>
    </source>
</evidence>
<dbReference type="Gene3D" id="3.10.580.10">
    <property type="entry name" value="CBS-domain"/>
    <property type="match status" value="1"/>
</dbReference>
<dbReference type="OrthoDB" id="418595at2759"/>
<keyword evidence="2" id="KW-0129">CBS domain</keyword>
<organism evidence="4 5">
    <name type="scientific">Porphyridium purpureum</name>
    <name type="common">Red alga</name>
    <name type="synonym">Porphyridium cruentum</name>
    <dbReference type="NCBI Taxonomy" id="35688"/>
    <lineage>
        <taxon>Eukaryota</taxon>
        <taxon>Rhodophyta</taxon>
        <taxon>Bangiophyceae</taxon>
        <taxon>Porphyridiales</taxon>
        <taxon>Porphyridiaceae</taxon>
        <taxon>Porphyridium</taxon>
    </lineage>
</organism>
<feature type="domain" description="CBS" evidence="3">
    <location>
        <begin position="384"/>
        <end position="441"/>
    </location>
</feature>
<dbReference type="Pfam" id="PF00571">
    <property type="entry name" value="CBS"/>
    <property type="match status" value="1"/>
</dbReference>
<protein>
    <recommendedName>
        <fullName evidence="3">CBS domain-containing protein</fullName>
    </recommendedName>
</protein>
<evidence type="ECO:0000256" key="1">
    <source>
        <dbReference type="ARBA" id="ARBA00022737"/>
    </source>
</evidence>
<dbReference type="Proteomes" id="UP000324585">
    <property type="component" value="Unassembled WGS sequence"/>
</dbReference>
<dbReference type="SUPFAM" id="SSF54277">
    <property type="entry name" value="CAD &amp; PB1 domains"/>
    <property type="match status" value="1"/>
</dbReference>
<evidence type="ECO:0000256" key="2">
    <source>
        <dbReference type="PROSITE-ProRule" id="PRU00703"/>
    </source>
</evidence>
<keyword evidence="1" id="KW-0677">Repeat</keyword>
<evidence type="ECO:0000313" key="4">
    <source>
        <dbReference type="EMBL" id="KAA8497599.1"/>
    </source>
</evidence>
<accession>A0A5J4Z136</accession>
<dbReference type="SUPFAM" id="SSF54631">
    <property type="entry name" value="CBS-domain pair"/>
    <property type="match status" value="1"/>
</dbReference>
<dbReference type="Pfam" id="PF00564">
    <property type="entry name" value="PB1"/>
    <property type="match status" value="1"/>
</dbReference>
<dbReference type="SMART" id="SM00116">
    <property type="entry name" value="CBS"/>
    <property type="match status" value="2"/>
</dbReference>
<dbReference type="InterPro" id="IPR000270">
    <property type="entry name" value="PB1_dom"/>
</dbReference>
<evidence type="ECO:0000313" key="5">
    <source>
        <dbReference type="Proteomes" id="UP000324585"/>
    </source>
</evidence>